<feature type="region of interest" description="Disordered" evidence="1">
    <location>
        <begin position="162"/>
        <end position="188"/>
    </location>
</feature>
<dbReference type="Proteomes" id="UP000799750">
    <property type="component" value="Unassembled WGS sequence"/>
</dbReference>
<proteinExistence type="predicted"/>
<gene>
    <name evidence="2" type="ORF">BU16DRAFT_584701</name>
</gene>
<evidence type="ECO:0000313" key="2">
    <source>
        <dbReference type="EMBL" id="KAF2491419.1"/>
    </source>
</evidence>
<feature type="compositionally biased region" description="Polar residues" evidence="1">
    <location>
        <begin position="107"/>
        <end position="118"/>
    </location>
</feature>
<sequence length="238" mass="25429">MQLPHLDGELLIPASCTPAGPARQLGMAAGRFPLPPGPVDARGGAHCALVSRGRRLEYFCWADGPDDYPQPLNSSLPDAPGTHTMPLSRGPHNSSSSSPTASNARTTNRPPTIASCNNFHSCNQHGHLASPSPDTSPGSFADVRSIKLSRSRLLQALFADSRSRNSVGRTSTGAQTSRSLSSPDKLPESFKNCHLDRPVIRLFSNLLAAYQTQQSRASNLPSFEHLQLPPTAAKETTC</sequence>
<accession>A0A6A6QH35</accession>
<dbReference type="EMBL" id="MU004195">
    <property type="protein sequence ID" value="KAF2491419.1"/>
    <property type="molecule type" value="Genomic_DNA"/>
</dbReference>
<feature type="region of interest" description="Disordered" evidence="1">
    <location>
        <begin position="71"/>
        <end position="118"/>
    </location>
</feature>
<keyword evidence="3" id="KW-1185">Reference proteome</keyword>
<evidence type="ECO:0000256" key="1">
    <source>
        <dbReference type="SAM" id="MobiDB-lite"/>
    </source>
</evidence>
<feature type="compositionally biased region" description="Polar residues" evidence="1">
    <location>
        <begin position="164"/>
        <end position="182"/>
    </location>
</feature>
<reference evidence="2" key="1">
    <citation type="journal article" date="2020" name="Stud. Mycol.">
        <title>101 Dothideomycetes genomes: a test case for predicting lifestyles and emergence of pathogens.</title>
        <authorList>
            <person name="Haridas S."/>
            <person name="Albert R."/>
            <person name="Binder M."/>
            <person name="Bloem J."/>
            <person name="Labutti K."/>
            <person name="Salamov A."/>
            <person name="Andreopoulos B."/>
            <person name="Baker S."/>
            <person name="Barry K."/>
            <person name="Bills G."/>
            <person name="Bluhm B."/>
            <person name="Cannon C."/>
            <person name="Castanera R."/>
            <person name="Culley D."/>
            <person name="Daum C."/>
            <person name="Ezra D."/>
            <person name="Gonzalez J."/>
            <person name="Henrissat B."/>
            <person name="Kuo A."/>
            <person name="Liang C."/>
            <person name="Lipzen A."/>
            <person name="Lutzoni F."/>
            <person name="Magnuson J."/>
            <person name="Mondo S."/>
            <person name="Nolan M."/>
            <person name="Ohm R."/>
            <person name="Pangilinan J."/>
            <person name="Park H.-J."/>
            <person name="Ramirez L."/>
            <person name="Alfaro M."/>
            <person name="Sun H."/>
            <person name="Tritt A."/>
            <person name="Yoshinaga Y."/>
            <person name="Zwiers L.-H."/>
            <person name="Turgeon B."/>
            <person name="Goodwin S."/>
            <person name="Spatafora J."/>
            <person name="Crous P."/>
            <person name="Grigoriev I."/>
        </authorList>
    </citation>
    <scope>NUCLEOTIDE SEQUENCE</scope>
    <source>
        <strain evidence="2">CBS 269.34</strain>
    </source>
</reference>
<name>A0A6A6QH35_9PEZI</name>
<organism evidence="2 3">
    <name type="scientific">Lophium mytilinum</name>
    <dbReference type="NCBI Taxonomy" id="390894"/>
    <lineage>
        <taxon>Eukaryota</taxon>
        <taxon>Fungi</taxon>
        <taxon>Dikarya</taxon>
        <taxon>Ascomycota</taxon>
        <taxon>Pezizomycotina</taxon>
        <taxon>Dothideomycetes</taxon>
        <taxon>Pleosporomycetidae</taxon>
        <taxon>Mytilinidiales</taxon>
        <taxon>Mytilinidiaceae</taxon>
        <taxon>Lophium</taxon>
    </lineage>
</organism>
<feature type="compositionally biased region" description="Low complexity" evidence="1">
    <location>
        <begin position="88"/>
        <end position="106"/>
    </location>
</feature>
<dbReference type="AlphaFoldDB" id="A0A6A6QH35"/>
<evidence type="ECO:0000313" key="3">
    <source>
        <dbReference type="Proteomes" id="UP000799750"/>
    </source>
</evidence>
<protein>
    <submittedName>
        <fullName evidence="2">Uncharacterized protein</fullName>
    </submittedName>
</protein>